<dbReference type="Gene3D" id="1.10.10.10">
    <property type="entry name" value="Winged helix-like DNA-binding domain superfamily/Winged helix DNA-binding domain"/>
    <property type="match status" value="1"/>
</dbReference>
<dbReference type="InterPro" id="IPR016181">
    <property type="entry name" value="Acyl_CoA_acyltransferase"/>
</dbReference>
<dbReference type="InterPro" id="IPR036390">
    <property type="entry name" value="WH_DNA-bd_sf"/>
</dbReference>
<evidence type="ECO:0000256" key="1">
    <source>
        <dbReference type="ARBA" id="ARBA00022679"/>
    </source>
</evidence>
<evidence type="ECO:0000313" key="5">
    <source>
        <dbReference type="Proteomes" id="UP000318199"/>
    </source>
</evidence>
<reference evidence="4 5" key="1">
    <citation type="submission" date="2019-07" db="EMBL/GenBank/DDBJ databases">
        <title>Caenimonas sedimenti sp. nov., isolated from activated sludge.</title>
        <authorList>
            <person name="Xu J."/>
        </authorList>
    </citation>
    <scope>NUCLEOTIDE SEQUENCE [LARGE SCALE GENOMIC DNA]</scope>
    <source>
        <strain evidence="4 5">HX-9-20</strain>
    </source>
</reference>
<dbReference type="InterPro" id="IPR050769">
    <property type="entry name" value="NAT_camello-type"/>
</dbReference>
<dbReference type="Pfam" id="PF00583">
    <property type="entry name" value="Acetyltransf_1"/>
    <property type="match status" value="1"/>
</dbReference>
<evidence type="ECO:0000259" key="3">
    <source>
        <dbReference type="PROSITE" id="PS51186"/>
    </source>
</evidence>
<keyword evidence="5" id="KW-1185">Reference proteome</keyword>
<gene>
    <name evidence="4" type="ORF">FN976_25785</name>
</gene>
<dbReference type="SUPFAM" id="SSF46785">
    <property type="entry name" value="Winged helix' DNA-binding domain"/>
    <property type="match status" value="1"/>
</dbReference>
<dbReference type="GO" id="GO:0008080">
    <property type="term" value="F:N-acetyltransferase activity"/>
    <property type="evidence" value="ECO:0007669"/>
    <property type="project" value="InterPro"/>
</dbReference>
<organism evidence="4 5">
    <name type="scientific">Caenimonas sedimenti</name>
    <dbReference type="NCBI Taxonomy" id="2596921"/>
    <lineage>
        <taxon>Bacteria</taxon>
        <taxon>Pseudomonadati</taxon>
        <taxon>Pseudomonadota</taxon>
        <taxon>Betaproteobacteria</taxon>
        <taxon>Burkholderiales</taxon>
        <taxon>Comamonadaceae</taxon>
        <taxon>Caenimonas</taxon>
    </lineage>
</organism>
<proteinExistence type="predicted"/>
<comment type="caution">
    <text evidence="4">The sequence shown here is derived from an EMBL/GenBank/DDBJ whole genome shotgun (WGS) entry which is preliminary data.</text>
</comment>
<dbReference type="InterPro" id="IPR000182">
    <property type="entry name" value="GNAT_dom"/>
</dbReference>
<dbReference type="OrthoDB" id="273614at2"/>
<dbReference type="CDD" id="cd04301">
    <property type="entry name" value="NAT_SF"/>
    <property type="match status" value="1"/>
</dbReference>
<feature type="domain" description="HTH marR-type" evidence="2">
    <location>
        <begin position="1"/>
        <end position="143"/>
    </location>
</feature>
<feature type="domain" description="N-acetyltransferase" evidence="3">
    <location>
        <begin position="155"/>
        <end position="311"/>
    </location>
</feature>
<dbReference type="Proteomes" id="UP000318199">
    <property type="component" value="Unassembled WGS sequence"/>
</dbReference>
<dbReference type="Gene3D" id="3.40.630.30">
    <property type="match status" value="1"/>
</dbReference>
<sequence length="311" mass="35340">MDTARQLVPAAQVKAVRAFNRFYTQRIGVLKRYLDSEFTLTEVRVLYEIAHRPGLTASELVRELALDAGYLSRILRRFEQQGWLQRESAPQDARQSLLRLTEPGYQVFAPLQQKSRDETAELLARVPASHRGPLIEAMARVQKLLDEAPRAERQVVLRDPGPGDMGWVVQQHGELYAREFGYTADFEALVADIVAKFILHFDPAWEKCWIAEVDGERMGSVFVVRKSATVAKLRLLILRPEARGLGLGGRLTDECIAFARAQGYRKMTLWTQSHLTAARAIYESRGFQLVKSEPNAAYGQQLTSEVWERKL</sequence>
<dbReference type="PANTHER" id="PTHR13947:SF37">
    <property type="entry name" value="LD18367P"/>
    <property type="match status" value="1"/>
</dbReference>
<dbReference type="GO" id="GO:0003700">
    <property type="term" value="F:DNA-binding transcription factor activity"/>
    <property type="evidence" value="ECO:0007669"/>
    <property type="project" value="InterPro"/>
</dbReference>
<keyword evidence="1 4" id="KW-0808">Transferase</keyword>
<dbReference type="RefSeq" id="WP_145896374.1">
    <property type="nucleotide sequence ID" value="NZ_VOBQ01000024.1"/>
</dbReference>
<dbReference type="EMBL" id="VOBQ01000024">
    <property type="protein sequence ID" value="TWO66949.1"/>
    <property type="molecule type" value="Genomic_DNA"/>
</dbReference>
<dbReference type="PROSITE" id="PS50995">
    <property type="entry name" value="HTH_MARR_2"/>
    <property type="match status" value="1"/>
</dbReference>
<dbReference type="InterPro" id="IPR036388">
    <property type="entry name" value="WH-like_DNA-bd_sf"/>
</dbReference>
<dbReference type="PRINTS" id="PR00598">
    <property type="entry name" value="HTHMARR"/>
</dbReference>
<dbReference type="InterPro" id="IPR000835">
    <property type="entry name" value="HTH_MarR-typ"/>
</dbReference>
<dbReference type="SUPFAM" id="SSF55729">
    <property type="entry name" value="Acyl-CoA N-acyltransferases (Nat)"/>
    <property type="match status" value="1"/>
</dbReference>
<dbReference type="Pfam" id="PF12802">
    <property type="entry name" value="MarR_2"/>
    <property type="match status" value="1"/>
</dbReference>
<accession>A0A562ZGB4</accession>
<protein>
    <submittedName>
        <fullName evidence="4">GNAT family N-acetyltransferase</fullName>
    </submittedName>
</protein>
<name>A0A562ZGB4_9BURK</name>
<evidence type="ECO:0000259" key="2">
    <source>
        <dbReference type="PROSITE" id="PS50995"/>
    </source>
</evidence>
<dbReference type="PROSITE" id="PS51186">
    <property type="entry name" value="GNAT"/>
    <property type="match status" value="1"/>
</dbReference>
<dbReference type="SMART" id="SM00347">
    <property type="entry name" value="HTH_MARR"/>
    <property type="match status" value="1"/>
</dbReference>
<dbReference type="PANTHER" id="PTHR13947">
    <property type="entry name" value="GNAT FAMILY N-ACETYLTRANSFERASE"/>
    <property type="match status" value="1"/>
</dbReference>
<dbReference type="AlphaFoldDB" id="A0A562ZGB4"/>
<evidence type="ECO:0000313" key="4">
    <source>
        <dbReference type="EMBL" id="TWO66949.1"/>
    </source>
</evidence>